<evidence type="ECO:0000313" key="9">
    <source>
        <dbReference type="EMBL" id="OGY33921.1"/>
    </source>
</evidence>
<gene>
    <name evidence="9" type="ORF">A3D99_01665</name>
</gene>
<evidence type="ECO:0000256" key="1">
    <source>
        <dbReference type="ARBA" id="ARBA00004651"/>
    </source>
</evidence>
<evidence type="ECO:0000256" key="2">
    <source>
        <dbReference type="ARBA" id="ARBA00022475"/>
    </source>
</evidence>
<protein>
    <recommendedName>
        <fullName evidence="11">Undecaprenyl-phosphate alpha-N-acetylglucosaminyl 1-phosphate transferase</fullName>
    </recommendedName>
</protein>
<comment type="subcellular location">
    <subcellularLocation>
        <location evidence="1">Cell membrane</location>
        <topology evidence="1">Multi-pass membrane protein</topology>
    </subcellularLocation>
</comment>
<evidence type="ECO:0000256" key="7">
    <source>
        <dbReference type="PIRSR" id="PIRSR600715-1"/>
    </source>
</evidence>
<feature type="transmembrane region" description="Helical" evidence="8">
    <location>
        <begin position="308"/>
        <end position="325"/>
    </location>
</feature>
<dbReference type="AlphaFoldDB" id="A0A1G1X286"/>
<feature type="transmembrane region" description="Helical" evidence="8">
    <location>
        <begin position="184"/>
        <end position="203"/>
    </location>
</feature>
<sequence length="330" mass="35700">MMLDFAIVQTWHLGAMLAMFVITYGLLHILIARKPVSWRVHTTGKPIYYAGWILAIAITIPAAIFLQDMSLAVGLLGAVFIIGIVGRLDEERKLSARRQLFWQMIIAAWAVWWGWSILHITNPFGEGVLVLPAMIGSVAAFIWFIVVMNAMNFLDGTDGLASLVALITCVALVGVSLLPETQDARTLLLALIAAGGIGAFFLWNAPSARVYLGTSGSWFLGLILGMIAIIGGGKIATVLIVLALPLIDALFVIVHRIASGKPPWVGDTKRHLHHKLRDAGVSRWGILALAGILTAVLGYVGVAAPTHIKIIVLAVALVLFFVTRFKTMRV</sequence>
<dbReference type="InterPro" id="IPR000715">
    <property type="entry name" value="Glycosyl_transferase_4"/>
</dbReference>
<comment type="cofactor">
    <cofactor evidence="7">
        <name>Mg(2+)</name>
        <dbReference type="ChEBI" id="CHEBI:18420"/>
    </cofactor>
</comment>
<dbReference type="GO" id="GO:0016780">
    <property type="term" value="F:phosphotransferase activity, for other substituted phosphate groups"/>
    <property type="evidence" value="ECO:0007669"/>
    <property type="project" value="InterPro"/>
</dbReference>
<keyword evidence="6 8" id="KW-0472">Membrane</keyword>
<feature type="transmembrane region" description="Helical" evidence="8">
    <location>
        <begin position="6"/>
        <end position="27"/>
    </location>
</feature>
<reference evidence="9 10" key="1">
    <citation type="journal article" date="2016" name="Nat. Commun.">
        <title>Thousands of microbial genomes shed light on interconnected biogeochemical processes in an aquifer system.</title>
        <authorList>
            <person name="Anantharaman K."/>
            <person name="Brown C.T."/>
            <person name="Hug L.A."/>
            <person name="Sharon I."/>
            <person name="Castelle C.J."/>
            <person name="Probst A.J."/>
            <person name="Thomas B.C."/>
            <person name="Singh A."/>
            <person name="Wilkins M.J."/>
            <person name="Karaoz U."/>
            <person name="Brodie E.L."/>
            <person name="Williams K.H."/>
            <person name="Hubbard S.S."/>
            <person name="Banfield J.F."/>
        </authorList>
    </citation>
    <scope>NUCLEOTIDE SEQUENCE [LARGE SCALE GENOMIC DNA]</scope>
</reference>
<dbReference type="GO" id="GO:0044038">
    <property type="term" value="P:cell wall macromolecule biosynthetic process"/>
    <property type="evidence" value="ECO:0007669"/>
    <property type="project" value="TreeGrafter"/>
</dbReference>
<keyword evidence="4 8" id="KW-0812">Transmembrane</keyword>
<dbReference type="GO" id="GO:0046872">
    <property type="term" value="F:metal ion binding"/>
    <property type="evidence" value="ECO:0007669"/>
    <property type="project" value="UniProtKB-KW"/>
</dbReference>
<evidence type="ECO:0008006" key="11">
    <source>
        <dbReference type="Google" id="ProtNLM"/>
    </source>
</evidence>
<evidence type="ECO:0000256" key="6">
    <source>
        <dbReference type="ARBA" id="ARBA00023136"/>
    </source>
</evidence>
<evidence type="ECO:0000256" key="4">
    <source>
        <dbReference type="ARBA" id="ARBA00022692"/>
    </source>
</evidence>
<evidence type="ECO:0000313" key="10">
    <source>
        <dbReference type="Proteomes" id="UP000177528"/>
    </source>
</evidence>
<keyword evidence="2" id="KW-1003">Cell membrane</keyword>
<name>A0A1G1X286_9BACT</name>
<dbReference type="GO" id="GO:0071555">
    <property type="term" value="P:cell wall organization"/>
    <property type="evidence" value="ECO:0007669"/>
    <property type="project" value="TreeGrafter"/>
</dbReference>
<dbReference type="PANTHER" id="PTHR22926:SF3">
    <property type="entry name" value="UNDECAPRENYL-PHOSPHATE ALPHA-N-ACETYLGLUCOSAMINYL 1-PHOSPHATE TRANSFERASE"/>
    <property type="match status" value="1"/>
</dbReference>
<feature type="transmembrane region" description="Helical" evidence="8">
    <location>
        <begin position="100"/>
        <end position="121"/>
    </location>
</feature>
<dbReference type="GO" id="GO:0005886">
    <property type="term" value="C:plasma membrane"/>
    <property type="evidence" value="ECO:0007669"/>
    <property type="project" value="UniProtKB-SubCell"/>
</dbReference>
<keyword evidence="7" id="KW-0460">Magnesium</keyword>
<feature type="transmembrane region" description="Helical" evidence="8">
    <location>
        <begin position="210"/>
        <end position="229"/>
    </location>
</feature>
<feature type="binding site" evidence="7">
    <location>
        <position position="152"/>
    </location>
    <ligand>
        <name>Mg(2+)</name>
        <dbReference type="ChEBI" id="CHEBI:18420"/>
    </ligand>
</feature>
<evidence type="ECO:0000256" key="3">
    <source>
        <dbReference type="ARBA" id="ARBA00022679"/>
    </source>
</evidence>
<feature type="transmembrane region" description="Helical" evidence="8">
    <location>
        <begin position="71"/>
        <end position="88"/>
    </location>
</feature>
<keyword evidence="3" id="KW-0808">Transferase</keyword>
<dbReference type="GO" id="GO:0009103">
    <property type="term" value="P:lipopolysaccharide biosynthetic process"/>
    <property type="evidence" value="ECO:0007669"/>
    <property type="project" value="TreeGrafter"/>
</dbReference>
<accession>A0A1G1X286</accession>
<keyword evidence="5 8" id="KW-1133">Transmembrane helix</keyword>
<feature type="transmembrane region" description="Helical" evidence="8">
    <location>
        <begin position="160"/>
        <end position="178"/>
    </location>
</feature>
<feature type="transmembrane region" description="Helical" evidence="8">
    <location>
        <begin position="235"/>
        <end position="254"/>
    </location>
</feature>
<dbReference type="Pfam" id="PF00953">
    <property type="entry name" value="Glycos_transf_4"/>
    <property type="match status" value="1"/>
</dbReference>
<feature type="transmembrane region" description="Helical" evidence="8">
    <location>
        <begin position="127"/>
        <end position="148"/>
    </location>
</feature>
<proteinExistence type="predicted"/>
<feature type="transmembrane region" description="Helical" evidence="8">
    <location>
        <begin position="47"/>
        <end position="65"/>
    </location>
</feature>
<dbReference type="PANTHER" id="PTHR22926">
    <property type="entry name" value="PHOSPHO-N-ACETYLMURAMOYL-PENTAPEPTIDE-TRANSFERASE"/>
    <property type="match status" value="1"/>
</dbReference>
<evidence type="ECO:0000256" key="8">
    <source>
        <dbReference type="SAM" id="Phobius"/>
    </source>
</evidence>
<dbReference type="EMBL" id="MHHR01000025">
    <property type="protein sequence ID" value="OGY33921.1"/>
    <property type="molecule type" value="Genomic_DNA"/>
</dbReference>
<comment type="caution">
    <text evidence="9">The sequence shown here is derived from an EMBL/GenBank/DDBJ whole genome shotgun (WGS) entry which is preliminary data.</text>
</comment>
<keyword evidence="7" id="KW-0479">Metal-binding</keyword>
<feature type="transmembrane region" description="Helical" evidence="8">
    <location>
        <begin position="284"/>
        <end position="302"/>
    </location>
</feature>
<evidence type="ECO:0000256" key="5">
    <source>
        <dbReference type="ARBA" id="ARBA00022989"/>
    </source>
</evidence>
<dbReference type="Proteomes" id="UP000177528">
    <property type="component" value="Unassembled WGS sequence"/>
</dbReference>
<organism evidence="9 10">
    <name type="scientific">Candidatus Andersenbacteria bacterium RIFCSPHIGHO2_12_FULL_45_11</name>
    <dbReference type="NCBI Taxonomy" id="1797281"/>
    <lineage>
        <taxon>Bacteria</taxon>
        <taxon>Candidatus Anderseniibacteriota</taxon>
    </lineage>
</organism>
<dbReference type="CDD" id="cd06853">
    <property type="entry name" value="GT_WecA_like"/>
    <property type="match status" value="1"/>
</dbReference>